<dbReference type="OrthoDB" id="5355744at2"/>
<reference evidence="2" key="1">
    <citation type="journal article" date="2011" name="Stand. Genomic Sci.">
        <title>Non-contiguous finished genome sequence and contextual data of the filamentous soil bacterium Ktedonobacter racemifer type strain (SOSP1-21).</title>
        <authorList>
            <person name="Chang Y.J."/>
            <person name="Land M."/>
            <person name="Hauser L."/>
            <person name="Chertkov O."/>
            <person name="Del Rio T.G."/>
            <person name="Nolan M."/>
            <person name="Copeland A."/>
            <person name="Tice H."/>
            <person name="Cheng J.F."/>
            <person name="Lucas S."/>
            <person name="Han C."/>
            <person name="Goodwin L."/>
            <person name="Pitluck S."/>
            <person name="Ivanova N."/>
            <person name="Ovchinikova G."/>
            <person name="Pati A."/>
            <person name="Chen A."/>
            <person name="Palaniappan K."/>
            <person name="Mavromatis K."/>
            <person name="Liolios K."/>
            <person name="Brettin T."/>
            <person name="Fiebig A."/>
            <person name="Rohde M."/>
            <person name="Abt B."/>
            <person name="Goker M."/>
            <person name="Detter J.C."/>
            <person name="Woyke T."/>
            <person name="Bristow J."/>
            <person name="Eisen J.A."/>
            <person name="Markowitz V."/>
            <person name="Hugenholtz P."/>
            <person name="Kyrpides N.C."/>
            <person name="Klenk H.P."/>
            <person name="Lapidus A."/>
        </authorList>
    </citation>
    <scope>NUCLEOTIDE SEQUENCE [LARGE SCALE GENOMIC DNA]</scope>
    <source>
        <strain evidence="2">SOSP1-21</strain>
    </source>
</reference>
<dbReference type="AlphaFoldDB" id="D6TES0"/>
<keyword evidence="3" id="KW-1185">Reference proteome</keyword>
<organism evidence="2 3">
    <name type="scientific">Ktedonobacter racemifer DSM 44963</name>
    <dbReference type="NCBI Taxonomy" id="485913"/>
    <lineage>
        <taxon>Bacteria</taxon>
        <taxon>Bacillati</taxon>
        <taxon>Chloroflexota</taxon>
        <taxon>Ktedonobacteria</taxon>
        <taxon>Ktedonobacterales</taxon>
        <taxon>Ktedonobacteraceae</taxon>
        <taxon>Ktedonobacter</taxon>
    </lineage>
</organism>
<dbReference type="InParanoid" id="D6TES0"/>
<dbReference type="InterPro" id="IPR025643">
    <property type="entry name" value="R2K_3"/>
</dbReference>
<dbReference type="STRING" id="485913.Krac_9993"/>
<dbReference type="eggNOG" id="ENOG502Z879">
    <property type="taxonomic scope" value="Bacteria"/>
</dbReference>
<protein>
    <recommendedName>
        <fullName evidence="1">ATP-grasp domain-containing protein</fullName>
    </recommendedName>
</protein>
<name>D6TES0_KTERA</name>
<proteinExistence type="predicted"/>
<feature type="domain" description="ATP-grasp" evidence="1">
    <location>
        <begin position="141"/>
        <end position="298"/>
    </location>
</feature>
<comment type="caution">
    <text evidence="2">The sequence shown here is derived from an EMBL/GenBank/DDBJ whole genome shotgun (WGS) entry which is preliminary data.</text>
</comment>
<sequence length="301" mass="34249">MRIIFCSNYWNPLSPDSAYEAESSIVESLHLNYSLINIEALVEQENAARAVRKVEPAPTGELAIYRGWMLKPHVYERLYTTLAEKGLWLVNTPAAYTHCHYLPGSYHLIEGFTPRSIWLKTGPDISIDAVMAALHQFAGRPVIVKDFVKSRKHEWGEACYIPSASDRQSVERVVTRFLQLQGADLNEGLVFREFVEFEPLTTHSKSGMPLIKEFRLFVLDGQIISSTPYWEEGNYGNDKYEFPPIDLFDHVVQKIQSRFFTMDVAKKRDGAWNIVELGDGQVAGLPARADTKAFYQALIDL</sequence>
<accession>D6TES0</accession>
<evidence type="ECO:0000259" key="1">
    <source>
        <dbReference type="Pfam" id="PF14243"/>
    </source>
</evidence>
<dbReference type="EMBL" id="ADVG01000001">
    <property type="protein sequence ID" value="EFH88519.1"/>
    <property type="molecule type" value="Genomic_DNA"/>
</dbReference>
<dbReference type="Pfam" id="PF14243">
    <property type="entry name" value="R2K_3"/>
    <property type="match status" value="1"/>
</dbReference>
<dbReference type="Proteomes" id="UP000004508">
    <property type="component" value="Unassembled WGS sequence"/>
</dbReference>
<dbReference type="RefSeq" id="WP_007904573.1">
    <property type="nucleotide sequence ID" value="NZ_ADVG01000001.1"/>
</dbReference>
<gene>
    <name evidence="2" type="ORF">Krac_9993</name>
</gene>
<evidence type="ECO:0000313" key="3">
    <source>
        <dbReference type="Proteomes" id="UP000004508"/>
    </source>
</evidence>
<evidence type="ECO:0000313" key="2">
    <source>
        <dbReference type="EMBL" id="EFH88519.1"/>
    </source>
</evidence>